<protein>
    <submittedName>
        <fullName evidence="1">Uncharacterized protein</fullName>
    </submittedName>
</protein>
<dbReference type="InterPro" id="IPR021054">
    <property type="entry name" value="Cell_wall_mannoprotein_1"/>
</dbReference>
<dbReference type="Proteomes" id="UP001476247">
    <property type="component" value="Unassembled WGS sequence"/>
</dbReference>
<evidence type="ECO:0000313" key="1">
    <source>
        <dbReference type="EMBL" id="GAA5802727.1"/>
    </source>
</evidence>
<sequence>MSLRHSLKQTKSTSNANLIKRTDDPQIQLCMDDLSAANSQFVIVKDAVDAYTISLSYDGALAIHMKEDIIEQHLTKADTTCCAVSAVASTADVDALLGVIDTMVPSVQDALTSYVAKKPEFDLKFFINTIARVDISDLSELTNHLFDNCLSDFIPPSHTATTHVTVIKSAFADAVAAYVFTG</sequence>
<gene>
    <name evidence="1" type="ORF">HPULCUR_008201</name>
</gene>
<organism evidence="1 2">
    <name type="scientific">Helicostylum pulchrum</name>
    <dbReference type="NCBI Taxonomy" id="562976"/>
    <lineage>
        <taxon>Eukaryota</taxon>
        <taxon>Fungi</taxon>
        <taxon>Fungi incertae sedis</taxon>
        <taxon>Mucoromycota</taxon>
        <taxon>Mucoromycotina</taxon>
        <taxon>Mucoromycetes</taxon>
        <taxon>Mucorales</taxon>
        <taxon>Mucorineae</taxon>
        <taxon>Mucoraceae</taxon>
        <taxon>Helicostylum</taxon>
    </lineage>
</organism>
<accession>A0ABP9Y6Y1</accession>
<dbReference type="Pfam" id="PF12296">
    <property type="entry name" value="HsbA"/>
    <property type="match status" value="1"/>
</dbReference>
<proteinExistence type="predicted"/>
<comment type="caution">
    <text evidence="1">The sequence shown here is derived from an EMBL/GenBank/DDBJ whole genome shotgun (WGS) entry which is preliminary data.</text>
</comment>
<keyword evidence="2" id="KW-1185">Reference proteome</keyword>
<name>A0ABP9Y6Y1_9FUNG</name>
<dbReference type="EMBL" id="BAABUJ010000024">
    <property type="protein sequence ID" value="GAA5802727.1"/>
    <property type="molecule type" value="Genomic_DNA"/>
</dbReference>
<evidence type="ECO:0000313" key="2">
    <source>
        <dbReference type="Proteomes" id="UP001476247"/>
    </source>
</evidence>
<reference evidence="1 2" key="1">
    <citation type="submission" date="2024-04" db="EMBL/GenBank/DDBJ databases">
        <title>genome sequences of Mucor flavus KT1a and Helicostylum pulchrum KT1b strains isolation_sourced from the surface of a dry-aged beef.</title>
        <authorList>
            <person name="Toyotome T."/>
            <person name="Hosono M."/>
            <person name="Torimaru M."/>
            <person name="Fukuda K."/>
            <person name="Mikami N."/>
        </authorList>
    </citation>
    <scope>NUCLEOTIDE SEQUENCE [LARGE SCALE GENOMIC DNA]</scope>
    <source>
        <strain evidence="1 2">KT1b</strain>
    </source>
</reference>